<evidence type="ECO:0000313" key="2">
    <source>
        <dbReference type="Proteomes" id="UP000061348"/>
    </source>
</evidence>
<evidence type="ECO:0008006" key="3">
    <source>
        <dbReference type="Google" id="ProtNLM"/>
    </source>
</evidence>
<comment type="caution">
    <text evidence="1">The sequence shown here is derived from an EMBL/GenBank/DDBJ whole genome shotgun (WGS) entry which is preliminary data.</text>
</comment>
<dbReference type="AlphaFoldDB" id="A0A120G5W6"/>
<evidence type="ECO:0000313" key="1">
    <source>
        <dbReference type="EMBL" id="KWV84763.1"/>
    </source>
</evidence>
<name>A0A120G5W6_PSEFL</name>
<dbReference type="EMBL" id="LCYA01000154">
    <property type="protein sequence ID" value="KWV84763.1"/>
    <property type="molecule type" value="Genomic_DNA"/>
</dbReference>
<sequence length="41" mass="4432">MVEAGLDYQISQNGRLGLGYSGQLSRNDKDHAVTVSFSLGF</sequence>
<protein>
    <recommendedName>
        <fullName evidence="3">Autotransporter domain-containing protein</fullName>
    </recommendedName>
</protein>
<dbReference type="PATRIC" id="fig|294.194.peg.6417"/>
<organism evidence="1 2">
    <name type="scientific">Pseudomonas fluorescens</name>
    <dbReference type="NCBI Taxonomy" id="294"/>
    <lineage>
        <taxon>Bacteria</taxon>
        <taxon>Pseudomonadati</taxon>
        <taxon>Pseudomonadota</taxon>
        <taxon>Gammaproteobacteria</taxon>
        <taxon>Pseudomonadales</taxon>
        <taxon>Pseudomonadaceae</taxon>
        <taxon>Pseudomonas</taxon>
    </lineage>
</organism>
<dbReference type="InterPro" id="IPR036709">
    <property type="entry name" value="Autotransporte_beta_dom_sf"/>
</dbReference>
<gene>
    <name evidence="1" type="ORF">PFLmoz3_05801</name>
</gene>
<dbReference type="Gene3D" id="2.40.128.130">
    <property type="entry name" value="Autotransporter beta-domain"/>
    <property type="match status" value="1"/>
</dbReference>
<dbReference type="Proteomes" id="UP000061348">
    <property type="component" value="Unassembled WGS sequence"/>
</dbReference>
<dbReference type="SUPFAM" id="SSF103515">
    <property type="entry name" value="Autotransporter"/>
    <property type="match status" value="1"/>
</dbReference>
<reference evidence="1 2" key="1">
    <citation type="submission" date="2015-05" db="EMBL/GenBank/DDBJ databases">
        <title>A genomic and transcriptomic approach to investigate the blue pigment phenotype in Pseudomonas fluorescens.</title>
        <authorList>
            <person name="Andreani N.A."/>
            <person name="Cardazzo B."/>
        </authorList>
    </citation>
    <scope>NUCLEOTIDE SEQUENCE [LARGE SCALE GENOMIC DNA]</scope>
    <source>
        <strain evidence="1 2">Ps_22</strain>
    </source>
</reference>
<accession>A0A120G5W6</accession>
<proteinExistence type="predicted"/>